<dbReference type="Pfam" id="PF24287">
    <property type="entry name" value="DUF7475"/>
    <property type="match status" value="1"/>
</dbReference>
<keyword evidence="1" id="KW-1133">Transmembrane helix</keyword>
<dbReference type="KEGG" id="nvn:NVIE_2767"/>
<dbReference type="GeneID" id="74947940"/>
<gene>
    <name evidence="2" type="ORF">NVIE_2767</name>
</gene>
<proteinExistence type="predicted"/>
<feature type="transmembrane region" description="Helical" evidence="1">
    <location>
        <begin position="100"/>
        <end position="120"/>
    </location>
</feature>
<dbReference type="RefSeq" id="WP_075055627.1">
    <property type="nucleotide sequence ID" value="NZ_CP007536.1"/>
</dbReference>
<keyword evidence="3" id="KW-1185">Reference proteome</keyword>
<evidence type="ECO:0000313" key="3">
    <source>
        <dbReference type="Proteomes" id="UP000027093"/>
    </source>
</evidence>
<dbReference type="Proteomes" id="UP000027093">
    <property type="component" value="Chromosome"/>
</dbReference>
<feature type="transmembrane region" description="Helical" evidence="1">
    <location>
        <begin position="63"/>
        <end position="80"/>
    </location>
</feature>
<reference evidence="2 3" key="1">
    <citation type="journal article" date="2014" name="Int. J. Syst. Evol. Microbiol.">
        <title>Nitrososphaera viennensis gen. nov., sp. nov., an aerobic and mesophilic, ammonia-oxidizing archaeon from soil and a member of the archaeal phylum Thaumarchaeota.</title>
        <authorList>
            <person name="Stieglmeier M."/>
            <person name="Klingl A."/>
            <person name="Alves R.J."/>
            <person name="Rittmann S.K."/>
            <person name="Melcher M."/>
            <person name="Leisch N."/>
            <person name="Schleper C."/>
        </authorList>
    </citation>
    <scope>NUCLEOTIDE SEQUENCE [LARGE SCALE GENOMIC DNA]</scope>
    <source>
        <strain evidence="2">EN76</strain>
    </source>
</reference>
<evidence type="ECO:0000256" key="1">
    <source>
        <dbReference type="SAM" id="Phobius"/>
    </source>
</evidence>
<name>A0A060HPC0_9ARCH</name>
<sequence>MAVKRRVLHYAAAAATAIGGILHLILAPNMLGFNTNTGLFFLIGGIAQVFWVVPTIRRWGKPWYAVGIGGTAVLVAVYFITRVPGNPITGRGGGVNPMAIAVEVAQLAFIGLCIAILAMAGKKKEEAGKK</sequence>
<evidence type="ECO:0000313" key="2">
    <source>
        <dbReference type="EMBL" id="AIC16975.1"/>
    </source>
</evidence>
<keyword evidence="1" id="KW-0472">Membrane</keyword>
<organism evidence="2 3">
    <name type="scientific">Nitrososphaera viennensis EN76</name>
    <dbReference type="NCBI Taxonomy" id="926571"/>
    <lineage>
        <taxon>Archaea</taxon>
        <taxon>Nitrososphaerota</taxon>
        <taxon>Nitrososphaeria</taxon>
        <taxon>Nitrososphaerales</taxon>
        <taxon>Nitrososphaeraceae</taxon>
        <taxon>Nitrososphaera</taxon>
    </lineage>
</organism>
<protein>
    <submittedName>
        <fullName evidence="2">Uncharacterized protein</fullName>
    </submittedName>
</protein>
<dbReference type="EMBL" id="CP007536">
    <property type="protein sequence ID" value="AIC16975.1"/>
    <property type="molecule type" value="Genomic_DNA"/>
</dbReference>
<dbReference type="OrthoDB" id="12071at2157"/>
<keyword evidence="1" id="KW-0812">Transmembrane</keyword>
<accession>A0A060HPC0</accession>
<feature type="transmembrane region" description="Helical" evidence="1">
    <location>
        <begin position="7"/>
        <end position="26"/>
    </location>
</feature>
<dbReference type="HOGENOM" id="CLU_1830506_0_0_2"/>
<dbReference type="InterPro" id="IPR055898">
    <property type="entry name" value="DUF7475"/>
</dbReference>
<dbReference type="STRING" id="926571.NVIE_2767"/>
<feature type="transmembrane region" description="Helical" evidence="1">
    <location>
        <begin position="38"/>
        <end position="56"/>
    </location>
</feature>
<dbReference type="AlphaFoldDB" id="A0A060HPC0"/>